<feature type="region of interest" description="Disordered" evidence="1">
    <location>
        <begin position="78"/>
        <end position="97"/>
    </location>
</feature>
<evidence type="ECO:0000313" key="2">
    <source>
        <dbReference type="EMBL" id="RRT63962.1"/>
    </source>
</evidence>
<sequence length="175" mass="18364">MRLWQREEGEEGTAGGDCGSKGGWLQPLVARRGGRMGDSDAIEGWKAVATREEKEAGVNGGWQRWLLTGVGGYVAGPVTGDRTAGDKRPEQQGCVGGLRQRVEAAVAGEAAMRAGSRGGGGLHGEDGEGQRWPVGGGCGRVDVWGSCCGRGDGDMVVGGSSREERNRGGRRRKRR</sequence>
<dbReference type="Proteomes" id="UP000287651">
    <property type="component" value="Unassembled WGS sequence"/>
</dbReference>
<accession>A0A426ZJ11</accession>
<reference evidence="2 3" key="1">
    <citation type="journal article" date="2014" name="Agronomy (Basel)">
        <title>A Draft Genome Sequence for Ensete ventricosum, the Drought-Tolerant Tree Against Hunger.</title>
        <authorList>
            <person name="Harrison J."/>
            <person name="Moore K.A."/>
            <person name="Paszkiewicz K."/>
            <person name="Jones T."/>
            <person name="Grant M."/>
            <person name="Ambacheew D."/>
            <person name="Muzemil S."/>
            <person name="Studholme D.J."/>
        </authorList>
    </citation>
    <scope>NUCLEOTIDE SEQUENCE [LARGE SCALE GENOMIC DNA]</scope>
</reference>
<feature type="region of interest" description="Disordered" evidence="1">
    <location>
        <begin position="152"/>
        <end position="175"/>
    </location>
</feature>
<evidence type="ECO:0008006" key="4">
    <source>
        <dbReference type="Google" id="ProtNLM"/>
    </source>
</evidence>
<feature type="compositionally biased region" description="Gly residues" evidence="1">
    <location>
        <begin position="12"/>
        <end position="22"/>
    </location>
</feature>
<evidence type="ECO:0000256" key="1">
    <source>
        <dbReference type="SAM" id="MobiDB-lite"/>
    </source>
</evidence>
<name>A0A426ZJ11_ENSVE</name>
<dbReference type="AlphaFoldDB" id="A0A426ZJ11"/>
<feature type="region of interest" description="Disordered" evidence="1">
    <location>
        <begin position="1"/>
        <end position="24"/>
    </location>
</feature>
<protein>
    <recommendedName>
        <fullName evidence="4">DUF834 domain-containing protein</fullName>
    </recommendedName>
</protein>
<comment type="caution">
    <text evidence="2">The sequence shown here is derived from an EMBL/GenBank/DDBJ whole genome shotgun (WGS) entry which is preliminary data.</text>
</comment>
<dbReference type="EMBL" id="AMZH03006384">
    <property type="protein sequence ID" value="RRT63962.1"/>
    <property type="molecule type" value="Genomic_DNA"/>
</dbReference>
<evidence type="ECO:0000313" key="3">
    <source>
        <dbReference type="Proteomes" id="UP000287651"/>
    </source>
</evidence>
<proteinExistence type="predicted"/>
<gene>
    <name evidence="2" type="ORF">B296_00028310</name>
</gene>
<organism evidence="2 3">
    <name type="scientific">Ensete ventricosum</name>
    <name type="common">Abyssinian banana</name>
    <name type="synonym">Musa ensete</name>
    <dbReference type="NCBI Taxonomy" id="4639"/>
    <lineage>
        <taxon>Eukaryota</taxon>
        <taxon>Viridiplantae</taxon>
        <taxon>Streptophyta</taxon>
        <taxon>Embryophyta</taxon>
        <taxon>Tracheophyta</taxon>
        <taxon>Spermatophyta</taxon>
        <taxon>Magnoliopsida</taxon>
        <taxon>Liliopsida</taxon>
        <taxon>Zingiberales</taxon>
        <taxon>Musaceae</taxon>
        <taxon>Ensete</taxon>
    </lineage>
</organism>